<dbReference type="EMBL" id="MT144007">
    <property type="protein sequence ID" value="QJA46333.1"/>
    <property type="molecule type" value="Genomic_DNA"/>
</dbReference>
<accession>A0A6H1ZEJ2</accession>
<reference evidence="1" key="1">
    <citation type="submission" date="2020-03" db="EMBL/GenBank/DDBJ databases">
        <title>The deep terrestrial virosphere.</title>
        <authorList>
            <person name="Holmfeldt K."/>
            <person name="Nilsson E."/>
            <person name="Simone D."/>
            <person name="Lopez-Fernandez M."/>
            <person name="Wu X."/>
            <person name="de Brujin I."/>
            <person name="Lundin D."/>
            <person name="Andersson A."/>
            <person name="Bertilsson S."/>
            <person name="Dopson M."/>
        </authorList>
    </citation>
    <scope>NUCLEOTIDE SEQUENCE</scope>
    <source>
        <strain evidence="1">TM448A00373</strain>
        <strain evidence="2">TM448B00195</strain>
    </source>
</reference>
<sequence>MKINIKTIVISGIALVAILSISVYQSENVVQNVVNEVVNEVMGGASQAVGSYKVLTSAHHQVVVTGPAILHKIVMGTSGDIISVFDSTTTPGTSAVFHLTATGVVDADVETIFATGIVANVTAGTSATLIWSPR</sequence>
<protein>
    <submittedName>
        <fullName evidence="1">Uncharacterized protein</fullName>
    </submittedName>
</protein>
<proteinExistence type="predicted"/>
<evidence type="ECO:0000313" key="2">
    <source>
        <dbReference type="EMBL" id="QJH94185.1"/>
    </source>
</evidence>
<name>A0A6H1ZEJ2_9ZZZZ</name>
<dbReference type="EMBL" id="MT144597">
    <property type="protein sequence ID" value="QJH94185.1"/>
    <property type="molecule type" value="Genomic_DNA"/>
</dbReference>
<evidence type="ECO:0000313" key="1">
    <source>
        <dbReference type="EMBL" id="QJA46333.1"/>
    </source>
</evidence>
<gene>
    <name evidence="1" type="ORF">TM448A00373_0040</name>
    <name evidence="2" type="ORF">TM448B00195_0025</name>
</gene>
<dbReference type="AlphaFoldDB" id="A0A6H1ZEJ2"/>
<organism evidence="1">
    <name type="scientific">viral metagenome</name>
    <dbReference type="NCBI Taxonomy" id="1070528"/>
    <lineage>
        <taxon>unclassified sequences</taxon>
        <taxon>metagenomes</taxon>
        <taxon>organismal metagenomes</taxon>
    </lineage>
</organism>